<evidence type="ECO:0000259" key="3">
    <source>
        <dbReference type="PROSITE" id="PS51228"/>
    </source>
</evidence>
<proteinExistence type="inferred from homology"/>
<reference evidence="4 5" key="1">
    <citation type="journal article" date="2013" name="Genome Biol.">
        <title>Genome of Acanthamoeba castellanii highlights extensive lateral gene transfer and early evolution of tyrosine kinase signaling.</title>
        <authorList>
            <person name="Clarke M."/>
            <person name="Lohan A.J."/>
            <person name="Liu B."/>
            <person name="Lagkouvardos I."/>
            <person name="Roy S."/>
            <person name="Zafar N."/>
            <person name="Bertelli C."/>
            <person name="Schilde C."/>
            <person name="Kianianmomeni A."/>
            <person name="Burglin T.R."/>
            <person name="Frech C."/>
            <person name="Turcotte B."/>
            <person name="Kopec K.O."/>
            <person name="Synnott J.M."/>
            <person name="Choo C."/>
            <person name="Paponov I."/>
            <person name="Finkler A."/>
            <person name="Soon Heng Tan C."/>
            <person name="Hutchins A.P."/>
            <person name="Weinmeier T."/>
            <person name="Rattei T."/>
            <person name="Chu J.S."/>
            <person name="Gimenez G."/>
            <person name="Irimia M."/>
            <person name="Rigden D.J."/>
            <person name="Fitzpatrick D.A."/>
            <person name="Lorenzo-Morales J."/>
            <person name="Bateman A."/>
            <person name="Chiu C.H."/>
            <person name="Tang P."/>
            <person name="Hegemann P."/>
            <person name="Fromm H."/>
            <person name="Raoult D."/>
            <person name="Greub G."/>
            <person name="Miranda-Saavedra D."/>
            <person name="Chen N."/>
            <person name="Nash P."/>
            <person name="Ginger M.L."/>
            <person name="Horn M."/>
            <person name="Schaap P."/>
            <person name="Caler L."/>
            <person name="Loftus B."/>
        </authorList>
    </citation>
    <scope>NUCLEOTIDE SEQUENCE [LARGE SCALE GENOMIC DNA]</scope>
    <source>
        <strain evidence="4 5">Neff</strain>
    </source>
</reference>
<dbReference type="KEGG" id="acan:ACA1_043200"/>
<keyword evidence="2" id="KW-0446">Lipid-binding</keyword>
<dbReference type="GO" id="GO:0006631">
    <property type="term" value="P:fatty acid metabolic process"/>
    <property type="evidence" value="ECO:0007669"/>
    <property type="project" value="TreeGrafter"/>
</dbReference>
<dbReference type="PROSITE" id="PS00880">
    <property type="entry name" value="ACB_1"/>
    <property type="match status" value="1"/>
</dbReference>
<dbReference type="AlphaFoldDB" id="L8GUP2"/>
<dbReference type="GO" id="GO:0000062">
    <property type="term" value="F:fatty-acyl-CoA binding"/>
    <property type="evidence" value="ECO:0007669"/>
    <property type="project" value="InterPro"/>
</dbReference>
<dbReference type="PANTHER" id="PTHR23310">
    <property type="entry name" value="ACYL-COA-BINDING PROTEIN, ACBP"/>
    <property type="match status" value="1"/>
</dbReference>
<dbReference type="EMBL" id="KB007981">
    <property type="protein sequence ID" value="ELR16909.1"/>
    <property type="molecule type" value="Genomic_DNA"/>
</dbReference>
<accession>L8GUP2</accession>
<dbReference type="InterPro" id="IPR014352">
    <property type="entry name" value="FERM/acyl-CoA-bd_prot_sf"/>
</dbReference>
<evidence type="ECO:0000256" key="2">
    <source>
        <dbReference type="ARBA" id="ARBA00023121"/>
    </source>
</evidence>
<sequence length="114" mass="12725">MSNNIDKEFDAAVQLITKGPAAGIKAPKIEPSNEQKLEFYALFKQATVGPNNTKPPGRLDLINRAKWTAWKNVAKLSKTEAKKKYVELVAKQQPNWKELAAYTDDKPAQSKAKL</sequence>
<dbReference type="InterPro" id="IPR000582">
    <property type="entry name" value="Acyl-CoA-binding_protein"/>
</dbReference>
<keyword evidence="4" id="KW-0413">Isomerase</keyword>
<name>L8GUP2_ACACF</name>
<evidence type="ECO:0000313" key="5">
    <source>
        <dbReference type="Proteomes" id="UP000011083"/>
    </source>
</evidence>
<comment type="similarity">
    <text evidence="1">Belongs to the ACBP family.</text>
</comment>
<keyword evidence="5" id="KW-1185">Reference proteome</keyword>
<dbReference type="PANTHER" id="PTHR23310:SF62">
    <property type="entry name" value="ACYL-COA BINDING PROTEIN 1, ISOFORM A"/>
    <property type="match status" value="1"/>
</dbReference>
<organism evidence="4 5">
    <name type="scientific">Acanthamoeba castellanii (strain ATCC 30010 / Neff)</name>
    <dbReference type="NCBI Taxonomy" id="1257118"/>
    <lineage>
        <taxon>Eukaryota</taxon>
        <taxon>Amoebozoa</taxon>
        <taxon>Discosea</taxon>
        <taxon>Longamoebia</taxon>
        <taxon>Centramoebida</taxon>
        <taxon>Acanthamoebidae</taxon>
        <taxon>Acanthamoeba</taxon>
    </lineage>
</organism>
<dbReference type="RefSeq" id="XP_004338922.1">
    <property type="nucleotide sequence ID" value="XM_004338874.1"/>
</dbReference>
<dbReference type="GeneID" id="14917645"/>
<dbReference type="VEuPathDB" id="AmoebaDB:ACA1_043200"/>
<dbReference type="GO" id="GO:0016853">
    <property type="term" value="F:isomerase activity"/>
    <property type="evidence" value="ECO:0007669"/>
    <property type="project" value="UniProtKB-KW"/>
</dbReference>
<protein>
    <submittedName>
        <fullName evidence="4">Peroxisomal D3,D2enoyl-CoA isomerase</fullName>
    </submittedName>
</protein>
<feature type="domain" description="ACB" evidence="3">
    <location>
        <begin position="5"/>
        <end position="98"/>
    </location>
</feature>
<dbReference type="STRING" id="1257118.L8GUP2"/>
<dbReference type="InterPro" id="IPR022408">
    <property type="entry name" value="Acyl-CoA-binding_prot_CS"/>
</dbReference>
<dbReference type="OrthoDB" id="346910at2759"/>
<dbReference type="Gene3D" id="1.20.80.10">
    <property type="match status" value="1"/>
</dbReference>
<evidence type="ECO:0000313" key="4">
    <source>
        <dbReference type="EMBL" id="ELR16909.1"/>
    </source>
</evidence>
<dbReference type="InterPro" id="IPR035984">
    <property type="entry name" value="Acyl-CoA-binding_sf"/>
</dbReference>
<dbReference type="PROSITE" id="PS51228">
    <property type="entry name" value="ACB_2"/>
    <property type="match status" value="1"/>
</dbReference>
<dbReference type="OMA" id="SEKGHPW"/>
<dbReference type="Proteomes" id="UP000011083">
    <property type="component" value="Unassembled WGS sequence"/>
</dbReference>
<dbReference type="Pfam" id="PF00887">
    <property type="entry name" value="ACBP"/>
    <property type="match status" value="1"/>
</dbReference>
<dbReference type="SUPFAM" id="SSF47027">
    <property type="entry name" value="Acyl-CoA binding protein"/>
    <property type="match status" value="1"/>
</dbReference>
<evidence type="ECO:0000256" key="1">
    <source>
        <dbReference type="ARBA" id="ARBA00005567"/>
    </source>
</evidence>
<gene>
    <name evidence="4" type="ORF">ACA1_043200</name>
</gene>